<feature type="signal peptide" evidence="4">
    <location>
        <begin position="1"/>
        <end position="24"/>
    </location>
</feature>
<organism evidence="6 7">
    <name type="scientific">Neobacillus pocheonensis</name>
    <dbReference type="NCBI Taxonomy" id="363869"/>
    <lineage>
        <taxon>Bacteria</taxon>
        <taxon>Bacillati</taxon>
        <taxon>Bacillota</taxon>
        <taxon>Bacilli</taxon>
        <taxon>Bacillales</taxon>
        <taxon>Bacillaceae</taxon>
        <taxon>Neobacillus</taxon>
    </lineage>
</organism>
<feature type="domain" description="Solute-binding protein family 3/N-terminal" evidence="5">
    <location>
        <begin position="44"/>
        <end position="273"/>
    </location>
</feature>
<proteinExistence type="predicted"/>
<sequence length="282" mass="31370">MKKKYGVSLLIIVTLFIFSGCSFSTTDKASSNSDKTSNSKSIQQIVVGTSATFPQVTFLDQNGKLTGFDIELVKAIDARMPDYKFNFQTMDFANLLLSLNTNKIDFVSNEMEKNKDRSQKYLFNKVPYAFWKTYIIVAKTNNQPIHSLDDLKGKKVLTSATSAEANLLENYNKSHHDAIQIVYTNGASNDTVSQITSGRVDATLGADFSLSLIDPQGKLKIVGEPLASNGVYFVFRKNDDKEQVLANQIDQALKQIKADGTLSKLSVKWLGQDYTKNLETTK</sequence>
<dbReference type="Gene3D" id="3.40.190.10">
    <property type="entry name" value="Periplasmic binding protein-like II"/>
    <property type="match status" value="2"/>
</dbReference>
<evidence type="ECO:0000256" key="3">
    <source>
        <dbReference type="ARBA" id="ARBA00023288"/>
    </source>
</evidence>
<keyword evidence="2" id="KW-0564">Palmitate</keyword>
<evidence type="ECO:0000313" key="7">
    <source>
        <dbReference type="Proteomes" id="UP001523262"/>
    </source>
</evidence>
<evidence type="ECO:0000256" key="4">
    <source>
        <dbReference type="SAM" id="SignalP"/>
    </source>
</evidence>
<keyword evidence="7" id="KW-1185">Reference proteome</keyword>
<accession>A0ABT0W7S0</accession>
<dbReference type="SUPFAM" id="SSF53850">
    <property type="entry name" value="Periplasmic binding protein-like II"/>
    <property type="match status" value="1"/>
</dbReference>
<evidence type="ECO:0000313" key="6">
    <source>
        <dbReference type="EMBL" id="MCM2532371.1"/>
    </source>
</evidence>
<evidence type="ECO:0000256" key="1">
    <source>
        <dbReference type="ARBA" id="ARBA00022729"/>
    </source>
</evidence>
<evidence type="ECO:0000259" key="5">
    <source>
        <dbReference type="SMART" id="SM00062"/>
    </source>
</evidence>
<keyword evidence="1 4" id="KW-0732">Signal</keyword>
<dbReference type="PROSITE" id="PS51257">
    <property type="entry name" value="PROKAR_LIPOPROTEIN"/>
    <property type="match status" value="1"/>
</dbReference>
<reference evidence="6 7" key="1">
    <citation type="submission" date="2022-06" db="EMBL/GenBank/DDBJ databases">
        <authorList>
            <person name="Jeon C.O."/>
        </authorList>
    </citation>
    <scope>NUCLEOTIDE SEQUENCE [LARGE SCALE GENOMIC DNA]</scope>
    <source>
        <strain evidence="6 7">KCTC 13943</strain>
    </source>
</reference>
<name>A0ABT0W7S0_9BACI</name>
<dbReference type="InterPro" id="IPR001638">
    <property type="entry name" value="Solute-binding_3/MltF_N"/>
</dbReference>
<dbReference type="EMBL" id="JAMQCR010000001">
    <property type="protein sequence ID" value="MCM2532371.1"/>
    <property type="molecule type" value="Genomic_DNA"/>
</dbReference>
<keyword evidence="3" id="KW-0449">Lipoprotein</keyword>
<gene>
    <name evidence="6" type="ORF">NDK43_08170</name>
</gene>
<protein>
    <submittedName>
        <fullName evidence="6">Transporter substrate-binding domain-containing protein</fullName>
    </submittedName>
</protein>
<dbReference type="PANTHER" id="PTHR35936:SF18">
    <property type="entry name" value="L-CYSTINE-BINDING PROTEIN TCYJ"/>
    <property type="match status" value="1"/>
</dbReference>
<evidence type="ECO:0000256" key="2">
    <source>
        <dbReference type="ARBA" id="ARBA00023139"/>
    </source>
</evidence>
<dbReference type="PANTHER" id="PTHR35936">
    <property type="entry name" value="MEMBRANE-BOUND LYTIC MUREIN TRANSGLYCOSYLASE F"/>
    <property type="match status" value="1"/>
</dbReference>
<dbReference type="Proteomes" id="UP001523262">
    <property type="component" value="Unassembled WGS sequence"/>
</dbReference>
<comment type="caution">
    <text evidence="6">The sequence shown here is derived from an EMBL/GenBank/DDBJ whole genome shotgun (WGS) entry which is preliminary data.</text>
</comment>
<dbReference type="SMART" id="SM00062">
    <property type="entry name" value="PBPb"/>
    <property type="match status" value="1"/>
</dbReference>
<dbReference type="Pfam" id="PF00497">
    <property type="entry name" value="SBP_bac_3"/>
    <property type="match status" value="1"/>
</dbReference>
<feature type="chain" id="PRO_5045091457" evidence="4">
    <location>
        <begin position="25"/>
        <end position="282"/>
    </location>
</feature>